<sequence length="89" mass="9839">MRPADLTPPELADLLHQAFEADLGGLSEPLRPEQRTELADYLGCHPDARDATWEAWQALLEDAGHDPADAEYWLDVEFIEPCPENGPGA</sequence>
<dbReference type="KEGG" id="dfc:DFI_19925"/>
<reference evidence="1 2" key="1">
    <citation type="submission" date="2017-05" db="EMBL/GenBank/DDBJ databases">
        <title>The complete genome sequence of Deinococcus ficus isolated from the rhizosphere of the Ficus religiosa L. in Taiwan.</title>
        <authorList>
            <person name="Wu K.-M."/>
            <person name="Liao T.-L."/>
            <person name="Liu Y.-M."/>
            <person name="Young C.-C."/>
            <person name="Tsai S.-F."/>
        </authorList>
    </citation>
    <scope>NUCLEOTIDE SEQUENCE [LARGE SCALE GENOMIC DNA]</scope>
    <source>
        <strain evidence="1 2">CC-FR2-10</strain>
        <plasmid evidence="2">pdfi3</plasmid>
    </source>
</reference>
<accession>A0A221T3K8</accession>
<name>A0A221T3K8_9DEIO</name>
<dbReference type="AlphaFoldDB" id="A0A221T3K8"/>
<keyword evidence="1" id="KW-0614">Plasmid</keyword>
<dbReference type="EMBL" id="CP021084">
    <property type="protein sequence ID" value="ASN83468.1"/>
    <property type="molecule type" value="Genomic_DNA"/>
</dbReference>
<protein>
    <submittedName>
        <fullName evidence="1">Uncharacterized protein</fullName>
    </submittedName>
</protein>
<keyword evidence="2" id="KW-1185">Reference proteome</keyword>
<gene>
    <name evidence="1" type="ORF">DFI_19925</name>
</gene>
<dbReference type="RefSeq" id="WP_027464401.1">
    <property type="nucleotide sequence ID" value="NZ_CP021084.1"/>
</dbReference>
<geneLocation type="plasmid" evidence="2">
    <name>pdfi3</name>
</geneLocation>
<dbReference type="Proteomes" id="UP000259030">
    <property type="component" value="Plasmid pDFI3"/>
</dbReference>
<proteinExistence type="predicted"/>
<organism evidence="1 2">
    <name type="scientific">Deinococcus ficus</name>
    <dbReference type="NCBI Taxonomy" id="317577"/>
    <lineage>
        <taxon>Bacteria</taxon>
        <taxon>Thermotogati</taxon>
        <taxon>Deinococcota</taxon>
        <taxon>Deinococci</taxon>
        <taxon>Deinococcales</taxon>
        <taxon>Deinococcaceae</taxon>
        <taxon>Deinococcus</taxon>
    </lineage>
</organism>
<evidence type="ECO:0000313" key="2">
    <source>
        <dbReference type="Proteomes" id="UP000259030"/>
    </source>
</evidence>
<evidence type="ECO:0000313" key="1">
    <source>
        <dbReference type="EMBL" id="ASN83468.1"/>
    </source>
</evidence>